<dbReference type="CDD" id="cd10032">
    <property type="entry name" value="UDG-F6_HDG"/>
    <property type="match status" value="1"/>
</dbReference>
<dbReference type="InterPro" id="IPR036895">
    <property type="entry name" value="Uracil-DNA_glycosylase-like_sf"/>
</dbReference>
<comment type="caution">
    <text evidence="2">The sequence shown here is derived from an EMBL/GenBank/DDBJ whole genome shotgun (WGS) entry which is preliminary data.</text>
</comment>
<feature type="domain" description="Uracil-DNA glycosylase-like" evidence="1">
    <location>
        <begin position="8"/>
        <end position="164"/>
    </location>
</feature>
<dbReference type="Pfam" id="PF03167">
    <property type="entry name" value="UDG"/>
    <property type="match status" value="1"/>
</dbReference>
<evidence type="ECO:0000259" key="1">
    <source>
        <dbReference type="SMART" id="SM00986"/>
    </source>
</evidence>
<gene>
    <name evidence="2" type="ORF">DES41_10423</name>
</gene>
<dbReference type="EMBL" id="QPJK01000004">
    <property type="protein sequence ID" value="RCW71204.1"/>
    <property type="molecule type" value="Genomic_DNA"/>
</dbReference>
<dbReference type="SUPFAM" id="SSF52141">
    <property type="entry name" value="Uracil-DNA glycosylase-like"/>
    <property type="match status" value="1"/>
</dbReference>
<evidence type="ECO:0000313" key="2">
    <source>
        <dbReference type="EMBL" id="RCW71204.1"/>
    </source>
</evidence>
<protein>
    <submittedName>
        <fullName evidence="2">G/U mismatch-specific uracil-DNA glycosylase</fullName>
    </submittedName>
</protein>
<proteinExistence type="predicted"/>
<sequence>MSQVESFPPVARPDARVLVLGSMPGAMSLRLQQYYGHPQNAFWKIMGALFGFDPLHTAYGERLAALQAGGVALWDVLASCERPGSLDSAIVPASIVPNDFAAFFLAHPRVHRVCFNGAKAEAVFRRQVLPMLGHGLELVRLPSTSPAHAGMPLAAKTAAWRAALLA</sequence>
<name>A0A368XYW7_9BURK</name>
<keyword evidence="3" id="KW-1185">Reference proteome</keyword>
<reference evidence="2 3" key="1">
    <citation type="submission" date="2018-07" db="EMBL/GenBank/DDBJ databases">
        <title>Genomic Encyclopedia of Type Strains, Phase IV (KMG-IV): sequencing the most valuable type-strain genomes for metagenomic binning, comparative biology and taxonomic classification.</title>
        <authorList>
            <person name="Goeker M."/>
        </authorList>
    </citation>
    <scope>NUCLEOTIDE SEQUENCE [LARGE SCALE GENOMIC DNA]</scope>
    <source>
        <strain evidence="2 3">DSM 21634</strain>
    </source>
</reference>
<dbReference type="InterPro" id="IPR005122">
    <property type="entry name" value="Uracil-DNA_glycosylase-like"/>
</dbReference>
<dbReference type="RefSeq" id="WP_114468461.1">
    <property type="nucleotide sequence ID" value="NZ_QPJK01000004.1"/>
</dbReference>
<dbReference type="NCBIfam" id="TIGR04274">
    <property type="entry name" value="hypoxanDNAglyco"/>
    <property type="match status" value="1"/>
</dbReference>
<dbReference type="Gene3D" id="3.40.470.10">
    <property type="entry name" value="Uracil-DNA glycosylase-like domain"/>
    <property type="match status" value="1"/>
</dbReference>
<accession>A0A368XYW7</accession>
<dbReference type="AlphaFoldDB" id="A0A368XYW7"/>
<dbReference type="Proteomes" id="UP000252884">
    <property type="component" value="Unassembled WGS sequence"/>
</dbReference>
<dbReference type="OrthoDB" id="9799921at2"/>
<dbReference type="SMART" id="SM00987">
    <property type="entry name" value="UreE_C"/>
    <property type="match status" value="1"/>
</dbReference>
<organism evidence="2 3">
    <name type="scientific">Pseudorhodoferax soli</name>
    <dbReference type="NCBI Taxonomy" id="545864"/>
    <lineage>
        <taxon>Bacteria</taxon>
        <taxon>Pseudomonadati</taxon>
        <taxon>Pseudomonadota</taxon>
        <taxon>Betaproteobacteria</taxon>
        <taxon>Burkholderiales</taxon>
        <taxon>Comamonadaceae</taxon>
    </lineage>
</organism>
<dbReference type="SMART" id="SM00986">
    <property type="entry name" value="UDG"/>
    <property type="match status" value="1"/>
</dbReference>
<dbReference type="InterPro" id="IPR026353">
    <property type="entry name" value="Hypoxan-DNA_Glyclase"/>
</dbReference>
<evidence type="ECO:0000313" key="3">
    <source>
        <dbReference type="Proteomes" id="UP000252884"/>
    </source>
</evidence>